<dbReference type="PANTHER" id="PTHR31834:SF1">
    <property type="entry name" value="INITIATION-SPECIFIC ALPHA-1,6-MANNOSYLTRANSFERASE"/>
    <property type="match status" value="1"/>
</dbReference>
<organism evidence="4 5">
    <name type="scientific">Polyrhizophydium stewartii</name>
    <dbReference type="NCBI Taxonomy" id="2732419"/>
    <lineage>
        <taxon>Eukaryota</taxon>
        <taxon>Fungi</taxon>
        <taxon>Fungi incertae sedis</taxon>
        <taxon>Chytridiomycota</taxon>
        <taxon>Chytridiomycota incertae sedis</taxon>
        <taxon>Chytridiomycetes</taxon>
        <taxon>Rhizophydiales</taxon>
        <taxon>Rhizophydiales incertae sedis</taxon>
        <taxon>Polyrhizophydium</taxon>
    </lineage>
</organism>
<feature type="domain" description="RGS" evidence="3">
    <location>
        <begin position="150"/>
        <end position="217"/>
    </location>
</feature>
<evidence type="ECO:0000256" key="1">
    <source>
        <dbReference type="ARBA" id="ARBA00009003"/>
    </source>
</evidence>
<dbReference type="InterPro" id="IPR036305">
    <property type="entry name" value="RGS_sf"/>
</dbReference>
<dbReference type="Pfam" id="PF04488">
    <property type="entry name" value="Gly_transf_sug"/>
    <property type="match status" value="1"/>
</dbReference>
<keyword evidence="4" id="KW-0328">Glycosyltransferase</keyword>
<name>A0ABR4NKW6_9FUNG</name>
<dbReference type="InterPro" id="IPR029044">
    <property type="entry name" value="Nucleotide-diphossugar_trans"/>
</dbReference>
<dbReference type="PANTHER" id="PTHR31834">
    <property type="entry name" value="INITIATION-SPECIFIC ALPHA-1,6-MANNOSYLTRANSFERASE"/>
    <property type="match status" value="1"/>
</dbReference>
<dbReference type="InterPro" id="IPR007577">
    <property type="entry name" value="GlycoTrfase_DXD_sugar-bd_CS"/>
</dbReference>
<dbReference type="SUPFAM" id="SSF48097">
    <property type="entry name" value="Regulator of G-protein signaling, RGS"/>
    <property type="match status" value="1"/>
</dbReference>
<dbReference type="Gene3D" id="3.90.550.20">
    <property type="match status" value="1"/>
</dbReference>
<evidence type="ECO:0000259" key="3">
    <source>
        <dbReference type="PROSITE" id="PS50132"/>
    </source>
</evidence>
<evidence type="ECO:0000256" key="2">
    <source>
        <dbReference type="SAM" id="MobiDB-lite"/>
    </source>
</evidence>
<accession>A0ABR4NKW6</accession>
<protein>
    <submittedName>
        <fullName evidence="4">Membrane-bound alpha-1,6-mannosyltransferase Initiation-specific</fullName>
        <ecNumber evidence="4">2.4.1.232</ecNumber>
    </submittedName>
</protein>
<dbReference type="InterPro" id="IPR039367">
    <property type="entry name" value="Och1-like"/>
</dbReference>
<feature type="region of interest" description="Disordered" evidence="2">
    <location>
        <begin position="46"/>
        <end position="74"/>
    </location>
</feature>
<dbReference type="PROSITE" id="PS50132">
    <property type="entry name" value="RGS"/>
    <property type="match status" value="1"/>
</dbReference>
<keyword evidence="5" id="KW-1185">Reference proteome</keyword>
<comment type="similarity">
    <text evidence="1">Belongs to the glycosyltransferase 32 family.</text>
</comment>
<comment type="caution">
    <text evidence="4">The sequence shown here is derived from an EMBL/GenBank/DDBJ whole genome shotgun (WGS) entry which is preliminary data.</text>
</comment>
<dbReference type="InterPro" id="IPR016137">
    <property type="entry name" value="RGS"/>
</dbReference>
<dbReference type="EMBL" id="JADGIZ020000001">
    <property type="protein sequence ID" value="KAL2920173.1"/>
    <property type="molecule type" value="Genomic_DNA"/>
</dbReference>
<feature type="region of interest" description="Disordered" evidence="2">
    <location>
        <begin position="87"/>
        <end position="146"/>
    </location>
</feature>
<dbReference type="GO" id="GO:0033164">
    <property type="term" value="F:initiation-specific glycolipid 1,6-alpha-mannosyltransferase activity"/>
    <property type="evidence" value="ECO:0007669"/>
    <property type="project" value="UniProtKB-EC"/>
</dbReference>
<evidence type="ECO:0000313" key="5">
    <source>
        <dbReference type="Proteomes" id="UP001527925"/>
    </source>
</evidence>
<dbReference type="InterPro" id="IPR044926">
    <property type="entry name" value="RGS_subdomain_2"/>
</dbReference>
<gene>
    <name evidence="4" type="primary">OCH1</name>
    <name evidence="4" type="ORF">HK105_200239</name>
</gene>
<dbReference type="SUPFAM" id="SSF53448">
    <property type="entry name" value="Nucleotide-diphospho-sugar transferases"/>
    <property type="match status" value="1"/>
</dbReference>
<dbReference type="Gene3D" id="1.10.167.10">
    <property type="entry name" value="Regulator of G-protein Signalling 4, domain 2"/>
    <property type="match status" value="1"/>
</dbReference>
<sequence length="553" mass="60074">MTSSFTSCGAPSEHAAILPVVLGSQQSGLPDWAMALIRGSELVDMPESARASSSTSAQPECPTTPPLASRGGTPRAATQLTIAIAGNVNRGTGTDGGDMGSHAHSVPDTEIHSFSPTPAPPPRTATLRYAAGPPTPSEKQFGGPSRHLQDLNAGLASNAWRRAFAQFLTKEFCTESLLFVRAVDCFKETADDALFPSVAERDAASIRRANFIAAHFLVEATVLMVFVRLREPPSAPNRLLTLDLDEGIEPDPANAGRTTSAVLNAAEAALEAHLGSPVAQTRPIPRMIHQQWKSALVPESHTAWVTAFRKIEGYTHLLWTDADLAVFVRKYFPRHEKLYHALPKPILRADLARYMLLYVFGGIYSDLDTSPIKHPDLWLEHRTPTAGRSNESTSGSRFDDEPVRLVVGIEADSPRWRSMCFARRVQFCQWTMASVPRHPALQRILRLALSMLDHLIGLGRSVSVLQTTGPGPWTDALMHELRAAGVEEHHLFGLEQPLRAGNAVVLPITAFSPGMGHMGSKPINDSAACVEHHFAGSWKDGLSSVRCFLGILE</sequence>
<evidence type="ECO:0000313" key="4">
    <source>
        <dbReference type="EMBL" id="KAL2920173.1"/>
    </source>
</evidence>
<dbReference type="EC" id="2.4.1.232" evidence="4"/>
<reference evidence="4 5" key="1">
    <citation type="submission" date="2023-09" db="EMBL/GenBank/DDBJ databases">
        <title>Pangenome analysis of Batrachochytrium dendrobatidis and related Chytrids.</title>
        <authorList>
            <person name="Yacoub M.N."/>
            <person name="Stajich J.E."/>
            <person name="James T.Y."/>
        </authorList>
    </citation>
    <scope>NUCLEOTIDE SEQUENCE [LARGE SCALE GENOMIC DNA]</scope>
    <source>
        <strain evidence="4 5">JEL0888</strain>
    </source>
</reference>
<proteinExistence type="inferred from homology"/>
<keyword evidence="4" id="KW-0808">Transferase</keyword>
<dbReference type="Proteomes" id="UP001527925">
    <property type="component" value="Unassembled WGS sequence"/>
</dbReference>